<name>C5DNB8_LACTC</name>
<dbReference type="GeneID" id="8294002"/>
<dbReference type="KEGG" id="lth:KLTH0G15708g"/>
<accession>C5DNB8</accession>
<organism evidence="2 3">
    <name type="scientific">Lachancea thermotolerans (strain ATCC 56472 / CBS 6340 / NRRL Y-8284)</name>
    <name type="common">Yeast</name>
    <name type="synonym">Kluyveromyces thermotolerans</name>
    <dbReference type="NCBI Taxonomy" id="559295"/>
    <lineage>
        <taxon>Eukaryota</taxon>
        <taxon>Fungi</taxon>
        <taxon>Dikarya</taxon>
        <taxon>Ascomycota</taxon>
        <taxon>Saccharomycotina</taxon>
        <taxon>Saccharomycetes</taxon>
        <taxon>Saccharomycetales</taxon>
        <taxon>Saccharomycetaceae</taxon>
        <taxon>Lachancea</taxon>
    </lineage>
</organism>
<protein>
    <submittedName>
        <fullName evidence="2">KLTH0G15708p</fullName>
    </submittedName>
</protein>
<dbReference type="RefSeq" id="XP_002555716.1">
    <property type="nucleotide sequence ID" value="XM_002555670.1"/>
</dbReference>
<reference evidence="2 3" key="1">
    <citation type="journal article" date="2009" name="Genome Res.">
        <title>Comparative genomics of protoploid Saccharomycetaceae.</title>
        <authorList>
            <consortium name="The Genolevures Consortium"/>
            <person name="Souciet J.-L."/>
            <person name="Dujon B."/>
            <person name="Gaillardin C."/>
            <person name="Johnston M."/>
            <person name="Baret P.V."/>
            <person name="Cliften P."/>
            <person name="Sherman D.J."/>
            <person name="Weissenbach J."/>
            <person name="Westhof E."/>
            <person name="Wincker P."/>
            <person name="Jubin C."/>
            <person name="Poulain J."/>
            <person name="Barbe V."/>
            <person name="Segurens B."/>
            <person name="Artiguenave F."/>
            <person name="Anthouard V."/>
            <person name="Vacherie B."/>
            <person name="Val M.-E."/>
            <person name="Fulton R.S."/>
            <person name="Minx P."/>
            <person name="Wilson R."/>
            <person name="Durrens P."/>
            <person name="Jean G."/>
            <person name="Marck C."/>
            <person name="Martin T."/>
            <person name="Nikolski M."/>
            <person name="Rolland T."/>
            <person name="Seret M.-L."/>
            <person name="Casaregola S."/>
            <person name="Despons L."/>
            <person name="Fairhead C."/>
            <person name="Fischer G."/>
            <person name="Lafontaine I."/>
            <person name="Leh V."/>
            <person name="Lemaire M."/>
            <person name="de Montigny J."/>
            <person name="Neuveglise C."/>
            <person name="Thierry A."/>
            <person name="Blanc-Lenfle I."/>
            <person name="Bleykasten C."/>
            <person name="Diffels J."/>
            <person name="Fritsch E."/>
            <person name="Frangeul L."/>
            <person name="Goeffon A."/>
            <person name="Jauniaux N."/>
            <person name="Kachouri-Lafond R."/>
            <person name="Payen C."/>
            <person name="Potier S."/>
            <person name="Pribylova L."/>
            <person name="Ozanne C."/>
            <person name="Richard G.-F."/>
            <person name="Sacerdot C."/>
            <person name="Straub M.-L."/>
            <person name="Talla E."/>
        </authorList>
    </citation>
    <scope>NUCLEOTIDE SEQUENCE [LARGE SCALE GENOMIC DNA]</scope>
    <source>
        <strain evidence="3">ATCC 56472 / CBS 6340 / NRRL Y-8284</strain>
    </source>
</reference>
<dbReference type="AlphaFoldDB" id="C5DNB8"/>
<dbReference type="InParanoid" id="C5DNB8"/>
<proteinExistence type="predicted"/>
<keyword evidence="3" id="KW-1185">Reference proteome</keyword>
<feature type="region of interest" description="Disordered" evidence="1">
    <location>
        <begin position="122"/>
        <end position="150"/>
    </location>
</feature>
<dbReference type="HOGENOM" id="CLU_874551_0_0_1"/>
<evidence type="ECO:0000256" key="1">
    <source>
        <dbReference type="SAM" id="MobiDB-lite"/>
    </source>
</evidence>
<evidence type="ECO:0000313" key="2">
    <source>
        <dbReference type="EMBL" id="CAR25279.1"/>
    </source>
</evidence>
<evidence type="ECO:0000313" key="3">
    <source>
        <dbReference type="Proteomes" id="UP000002036"/>
    </source>
</evidence>
<dbReference type="Proteomes" id="UP000002036">
    <property type="component" value="Chromosome G"/>
</dbReference>
<gene>
    <name evidence="2" type="ordered locus">KLTH0G15708g</name>
</gene>
<dbReference type="EMBL" id="CU928171">
    <property type="protein sequence ID" value="CAR25279.1"/>
    <property type="molecule type" value="Genomic_DNA"/>
</dbReference>
<sequence length="318" mass="34790">MMRGWRRAPRRISRGKAFGEPGLAGSCSRRRFWLRTFVQVAATDNCARNGQCPTRPHNIGPRPFALSTHTRTITSAKAPARAGVQHMLRPADTQTAASGVSGLRLRWAANWPGPVRMARTQNRTPRGVRVASDGTGQGLQQQRRRRRAERGPAAVLGVCDFNVRSEDVDSHVCASPSYAPVQSYITCGTRTLLLLGPKSHPTRTQITRPLRNDAAGLKAPAHLGCRITRCMEANAARAPLALARPSTSFASSASAGRPFAPGLWFSYRFSRSFRARANPHRGPIRRPFVSKWCDILFITHAGTPPVQVAHRTIGRAPG</sequence>